<name>V4C304_LOTGI</name>
<dbReference type="Gene3D" id="3.40.50.150">
    <property type="entry name" value="Vaccinia Virus protein VP39"/>
    <property type="match status" value="1"/>
</dbReference>
<dbReference type="HOGENOM" id="CLU_090201_1_0_1"/>
<dbReference type="OMA" id="CIERCSR"/>
<evidence type="ECO:0000313" key="1">
    <source>
        <dbReference type="EMBL" id="ESO95874.1"/>
    </source>
</evidence>
<dbReference type="SUPFAM" id="SSF53335">
    <property type="entry name" value="S-adenosyl-L-methionine-dependent methyltransferases"/>
    <property type="match status" value="1"/>
</dbReference>
<dbReference type="RefSeq" id="XP_009053438.1">
    <property type="nucleotide sequence ID" value="XM_009055190.1"/>
</dbReference>
<dbReference type="CDD" id="cd02440">
    <property type="entry name" value="AdoMet_MTases"/>
    <property type="match status" value="1"/>
</dbReference>
<dbReference type="CTD" id="20243004"/>
<reference evidence="1 2" key="1">
    <citation type="journal article" date="2013" name="Nature">
        <title>Insights into bilaterian evolution from three spiralian genomes.</title>
        <authorList>
            <person name="Simakov O."/>
            <person name="Marletaz F."/>
            <person name="Cho S.J."/>
            <person name="Edsinger-Gonzales E."/>
            <person name="Havlak P."/>
            <person name="Hellsten U."/>
            <person name="Kuo D.H."/>
            <person name="Larsson T."/>
            <person name="Lv J."/>
            <person name="Arendt D."/>
            <person name="Savage R."/>
            <person name="Osoegawa K."/>
            <person name="de Jong P."/>
            <person name="Grimwood J."/>
            <person name="Chapman J.A."/>
            <person name="Shapiro H."/>
            <person name="Aerts A."/>
            <person name="Otillar R.P."/>
            <person name="Terry A.Y."/>
            <person name="Boore J.L."/>
            <person name="Grigoriev I.V."/>
            <person name="Lindberg D.R."/>
            <person name="Seaver E.C."/>
            <person name="Weisblat D.A."/>
            <person name="Putnam N.H."/>
            <person name="Rokhsar D.S."/>
        </authorList>
    </citation>
    <scope>NUCLEOTIDE SEQUENCE [LARGE SCALE GENOMIC DNA]</scope>
</reference>
<accession>V4C304</accession>
<dbReference type="PANTHER" id="PTHR43591:SF101">
    <property type="entry name" value="METHYLTRANSFERASE-LIKE PROTEIN 27"/>
    <property type="match status" value="1"/>
</dbReference>
<evidence type="ECO:0008006" key="3">
    <source>
        <dbReference type="Google" id="ProtNLM"/>
    </source>
</evidence>
<dbReference type="Proteomes" id="UP000030746">
    <property type="component" value="Unassembled WGS sequence"/>
</dbReference>
<organism evidence="1 2">
    <name type="scientific">Lottia gigantea</name>
    <name type="common">Giant owl limpet</name>
    <dbReference type="NCBI Taxonomy" id="225164"/>
    <lineage>
        <taxon>Eukaryota</taxon>
        <taxon>Metazoa</taxon>
        <taxon>Spiralia</taxon>
        <taxon>Lophotrochozoa</taxon>
        <taxon>Mollusca</taxon>
        <taxon>Gastropoda</taxon>
        <taxon>Patellogastropoda</taxon>
        <taxon>Lottioidea</taxon>
        <taxon>Lottiidae</taxon>
        <taxon>Lottia</taxon>
    </lineage>
</organism>
<dbReference type="InterPro" id="IPR029063">
    <property type="entry name" value="SAM-dependent_MTases_sf"/>
</dbReference>
<dbReference type="EMBL" id="KB201596">
    <property type="protein sequence ID" value="ESO95874.1"/>
    <property type="molecule type" value="Genomic_DNA"/>
</dbReference>
<dbReference type="KEGG" id="lgi:LOTGIDRAFT_175063"/>
<proteinExistence type="predicted"/>
<sequence>MATDATKTAAFKKFYQEEDGSLHYMNSIKQREGMSREEVAGTFDKWVEKGTYIEDVNALNYQGPQMTAKVVAELFQKNRENIRMVDMAAGTGLLSVELRKYGFIQIDGVDPSIASEKTAMEKNLYGRYIVEFVDERPLKIRTDEYDCAVSSGGFAPGLMPCAALQEFIRVVKPGGFIVISAPEYIFTLVEEYKGRLEPLMEKYIGQGIIERVSRTRVESYLDKKPGVIFVFQVLQSRVP</sequence>
<dbReference type="PANTHER" id="PTHR43591">
    <property type="entry name" value="METHYLTRANSFERASE"/>
    <property type="match status" value="1"/>
</dbReference>
<gene>
    <name evidence="1" type="ORF">LOTGIDRAFT_175063</name>
</gene>
<keyword evidence="2" id="KW-1185">Reference proteome</keyword>
<dbReference type="Pfam" id="PF13489">
    <property type="entry name" value="Methyltransf_23"/>
    <property type="match status" value="1"/>
</dbReference>
<dbReference type="OrthoDB" id="2019266at2759"/>
<evidence type="ECO:0000313" key="2">
    <source>
        <dbReference type="Proteomes" id="UP000030746"/>
    </source>
</evidence>
<dbReference type="AlphaFoldDB" id="V4C304"/>
<dbReference type="GeneID" id="20243004"/>
<protein>
    <recommendedName>
        <fullName evidence="3">Methyltransferase domain-containing protein</fullName>
    </recommendedName>
</protein>
<dbReference type="STRING" id="225164.V4C304"/>